<evidence type="ECO:0000313" key="2">
    <source>
        <dbReference type="Proteomes" id="UP001207468"/>
    </source>
</evidence>
<proteinExistence type="predicted"/>
<keyword evidence="2" id="KW-1185">Reference proteome</keyword>
<protein>
    <submittedName>
        <fullName evidence="1">Uncharacterized protein</fullName>
    </submittedName>
</protein>
<organism evidence="1 2">
    <name type="scientific">Russula earlei</name>
    <dbReference type="NCBI Taxonomy" id="71964"/>
    <lineage>
        <taxon>Eukaryota</taxon>
        <taxon>Fungi</taxon>
        <taxon>Dikarya</taxon>
        <taxon>Basidiomycota</taxon>
        <taxon>Agaricomycotina</taxon>
        <taxon>Agaricomycetes</taxon>
        <taxon>Russulales</taxon>
        <taxon>Russulaceae</taxon>
        <taxon>Russula</taxon>
    </lineage>
</organism>
<evidence type="ECO:0000313" key="1">
    <source>
        <dbReference type="EMBL" id="KAI9512743.1"/>
    </source>
</evidence>
<sequence>MVANNNVTGTDIVADVLPVLECGTDFFPGIFCLKMLTYSIPTARTVFSRKYPIAAGATVGRFIDSILDRHMDQFLFELYTYLDAQKGCGHFAVRAYQVWLEDNLITDANSIEAPHHTFPVDIIATYLPDGRSTEPSVGLGRFLHLSDPTIDEPNVLVPQYIWSVAETRSSRVLAGRDAAAENAAAYEAAQMAQEAEAAQAA</sequence>
<dbReference type="EMBL" id="JAGFNK010000006">
    <property type="protein sequence ID" value="KAI9512743.1"/>
    <property type="molecule type" value="Genomic_DNA"/>
</dbReference>
<gene>
    <name evidence="1" type="ORF">F5148DRAFT_1161305</name>
</gene>
<accession>A0ACC0UM78</accession>
<reference evidence="1" key="1">
    <citation type="submission" date="2021-03" db="EMBL/GenBank/DDBJ databases">
        <title>Evolutionary priming and transition to the ectomycorrhizal habit in an iconic lineage of mushroom-forming fungi: is preadaptation a requirement?</title>
        <authorList>
            <consortium name="DOE Joint Genome Institute"/>
            <person name="Looney B.P."/>
            <person name="Miyauchi S."/>
            <person name="Morin E."/>
            <person name="Drula E."/>
            <person name="Courty P.E."/>
            <person name="Chicoki N."/>
            <person name="Fauchery L."/>
            <person name="Kohler A."/>
            <person name="Kuo A."/>
            <person name="LaButti K."/>
            <person name="Pangilinan J."/>
            <person name="Lipzen A."/>
            <person name="Riley R."/>
            <person name="Andreopoulos W."/>
            <person name="He G."/>
            <person name="Johnson J."/>
            <person name="Barry K.W."/>
            <person name="Grigoriev I.V."/>
            <person name="Nagy L."/>
            <person name="Hibbett D."/>
            <person name="Henrissat B."/>
            <person name="Matheny P.B."/>
            <person name="Labbe J."/>
            <person name="Martin A.F."/>
        </authorList>
    </citation>
    <scope>NUCLEOTIDE SEQUENCE</scope>
    <source>
        <strain evidence="1">BPL698</strain>
    </source>
</reference>
<comment type="caution">
    <text evidence="1">The sequence shown here is derived from an EMBL/GenBank/DDBJ whole genome shotgun (WGS) entry which is preliminary data.</text>
</comment>
<dbReference type="Proteomes" id="UP001207468">
    <property type="component" value="Unassembled WGS sequence"/>
</dbReference>
<name>A0ACC0UM78_9AGAM</name>